<dbReference type="AlphaFoldDB" id="A0A2P2JEC7"/>
<evidence type="ECO:0000313" key="1">
    <source>
        <dbReference type="EMBL" id="MBW91810.1"/>
    </source>
</evidence>
<reference evidence="1" key="1">
    <citation type="submission" date="2018-02" db="EMBL/GenBank/DDBJ databases">
        <title>Rhizophora mucronata_Transcriptome.</title>
        <authorList>
            <person name="Meera S.P."/>
            <person name="Sreeshan A."/>
            <person name="Augustine A."/>
        </authorList>
    </citation>
    <scope>NUCLEOTIDE SEQUENCE</scope>
    <source>
        <tissue evidence="1">Leaf</tissue>
    </source>
</reference>
<organism evidence="1">
    <name type="scientific">Rhizophora mucronata</name>
    <name type="common">Asiatic mangrove</name>
    <dbReference type="NCBI Taxonomy" id="61149"/>
    <lineage>
        <taxon>Eukaryota</taxon>
        <taxon>Viridiplantae</taxon>
        <taxon>Streptophyta</taxon>
        <taxon>Embryophyta</taxon>
        <taxon>Tracheophyta</taxon>
        <taxon>Spermatophyta</taxon>
        <taxon>Magnoliopsida</taxon>
        <taxon>eudicotyledons</taxon>
        <taxon>Gunneridae</taxon>
        <taxon>Pentapetalae</taxon>
        <taxon>rosids</taxon>
        <taxon>fabids</taxon>
        <taxon>Malpighiales</taxon>
        <taxon>Rhizophoraceae</taxon>
        <taxon>Rhizophora</taxon>
    </lineage>
</organism>
<name>A0A2P2JEC7_RHIMU</name>
<dbReference type="EMBL" id="GGEC01011327">
    <property type="protein sequence ID" value="MBW91810.1"/>
    <property type="molecule type" value="Transcribed_RNA"/>
</dbReference>
<protein>
    <submittedName>
        <fullName evidence="1">Uncharacterized protein</fullName>
    </submittedName>
</protein>
<accession>A0A2P2JEC7</accession>
<sequence length="22" mass="2370">MCQSVFGLLSTDSYLAQTSSCQ</sequence>
<proteinExistence type="predicted"/>